<proteinExistence type="predicted"/>
<dbReference type="Proteomes" id="UP000198307">
    <property type="component" value="Unassembled WGS sequence"/>
</dbReference>
<dbReference type="InterPro" id="IPR050109">
    <property type="entry name" value="HTH-type_TetR-like_transc_reg"/>
</dbReference>
<dbReference type="PANTHER" id="PTHR30055:SF238">
    <property type="entry name" value="MYCOFACTOCIN BIOSYNTHESIS TRANSCRIPTIONAL REGULATOR MFTR-RELATED"/>
    <property type="match status" value="1"/>
</dbReference>
<dbReference type="EMBL" id="FZQB01000006">
    <property type="protein sequence ID" value="SNT73887.1"/>
    <property type="molecule type" value="Genomic_DNA"/>
</dbReference>
<accession>A0A239PW12</accession>
<evidence type="ECO:0000256" key="1">
    <source>
        <dbReference type="ARBA" id="ARBA00023015"/>
    </source>
</evidence>
<keyword evidence="1" id="KW-0805">Transcription regulation</keyword>
<dbReference type="Gene3D" id="1.10.357.10">
    <property type="entry name" value="Tetracycline Repressor, domain 2"/>
    <property type="match status" value="1"/>
</dbReference>
<dbReference type="GO" id="GO:0003700">
    <property type="term" value="F:DNA-binding transcription factor activity"/>
    <property type="evidence" value="ECO:0007669"/>
    <property type="project" value="TreeGrafter"/>
</dbReference>
<keyword evidence="2 4" id="KW-0238">DNA-binding</keyword>
<dbReference type="PROSITE" id="PS50977">
    <property type="entry name" value="HTH_TETR_2"/>
    <property type="match status" value="1"/>
</dbReference>
<dbReference type="RefSeq" id="WP_089344257.1">
    <property type="nucleotide sequence ID" value="NZ_CP067130.1"/>
</dbReference>
<dbReference type="GO" id="GO:0000976">
    <property type="term" value="F:transcription cis-regulatory region binding"/>
    <property type="evidence" value="ECO:0007669"/>
    <property type="project" value="TreeGrafter"/>
</dbReference>
<dbReference type="InterPro" id="IPR001647">
    <property type="entry name" value="HTH_TetR"/>
</dbReference>
<organism evidence="6 7">
    <name type="scientific">Paracoccus seriniphilus</name>
    <dbReference type="NCBI Taxonomy" id="184748"/>
    <lineage>
        <taxon>Bacteria</taxon>
        <taxon>Pseudomonadati</taxon>
        <taxon>Pseudomonadota</taxon>
        <taxon>Alphaproteobacteria</taxon>
        <taxon>Rhodobacterales</taxon>
        <taxon>Paracoccaceae</taxon>
        <taxon>Paracoccus</taxon>
    </lineage>
</organism>
<evidence type="ECO:0000313" key="7">
    <source>
        <dbReference type="Proteomes" id="UP000198307"/>
    </source>
</evidence>
<evidence type="ECO:0000256" key="2">
    <source>
        <dbReference type="ARBA" id="ARBA00023125"/>
    </source>
</evidence>
<evidence type="ECO:0000256" key="3">
    <source>
        <dbReference type="ARBA" id="ARBA00023163"/>
    </source>
</evidence>
<sequence length="194" mass="21452">MTLSLRQKRRQETARDIQRATLELALARGLEHVTTEEIAQVAGVSTRTFFNYFNNKEAAAIGIPPGFRDEDTTALRNGKGSLAADLKRFLDRHIQLLAADMDVLRMVRQVVHANLKARLALDRILETEYDELADCLHARLGDRDIALALADHAVSCTKRAITLWEGQQDMTLAAALDRAWASHIAAAGILHSSG</sequence>
<dbReference type="AlphaFoldDB" id="A0A239PW12"/>
<dbReference type="SUPFAM" id="SSF46689">
    <property type="entry name" value="Homeodomain-like"/>
    <property type="match status" value="1"/>
</dbReference>
<dbReference type="OrthoDB" id="9811084at2"/>
<evidence type="ECO:0000313" key="6">
    <source>
        <dbReference type="EMBL" id="SNT73887.1"/>
    </source>
</evidence>
<feature type="DNA-binding region" description="H-T-H motif" evidence="4">
    <location>
        <begin position="34"/>
        <end position="53"/>
    </location>
</feature>
<reference evidence="6 7" key="1">
    <citation type="submission" date="2017-07" db="EMBL/GenBank/DDBJ databases">
        <authorList>
            <person name="Sun Z.S."/>
            <person name="Albrecht U."/>
            <person name="Echele G."/>
            <person name="Lee C.C."/>
        </authorList>
    </citation>
    <scope>NUCLEOTIDE SEQUENCE [LARGE SCALE GENOMIC DNA]</scope>
    <source>
        <strain evidence="6 7">DSM 14827</strain>
    </source>
</reference>
<protein>
    <submittedName>
        <fullName evidence="6">Transcriptional regulator, TetR family</fullName>
    </submittedName>
</protein>
<dbReference type="Pfam" id="PF00440">
    <property type="entry name" value="TetR_N"/>
    <property type="match status" value="1"/>
</dbReference>
<keyword evidence="3" id="KW-0804">Transcription</keyword>
<feature type="domain" description="HTH tetR-type" evidence="5">
    <location>
        <begin position="11"/>
        <end position="71"/>
    </location>
</feature>
<name>A0A239PW12_9RHOB</name>
<dbReference type="PANTHER" id="PTHR30055">
    <property type="entry name" value="HTH-TYPE TRANSCRIPTIONAL REGULATOR RUTR"/>
    <property type="match status" value="1"/>
</dbReference>
<keyword evidence="7" id="KW-1185">Reference proteome</keyword>
<evidence type="ECO:0000259" key="5">
    <source>
        <dbReference type="PROSITE" id="PS50977"/>
    </source>
</evidence>
<dbReference type="InterPro" id="IPR009057">
    <property type="entry name" value="Homeodomain-like_sf"/>
</dbReference>
<gene>
    <name evidence="6" type="ORF">SAMN05444959_10667</name>
</gene>
<evidence type="ECO:0000256" key="4">
    <source>
        <dbReference type="PROSITE-ProRule" id="PRU00335"/>
    </source>
</evidence>